<feature type="transmembrane region" description="Helical" evidence="1">
    <location>
        <begin position="20"/>
        <end position="44"/>
    </location>
</feature>
<keyword evidence="1" id="KW-0812">Transmembrane</keyword>
<gene>
    <name evidence="2" type="ORF">AK812_SmicGene13235</name>
</gene>
<keyword evidence="3" id="KW-1185">Reference proteome</keyword>
<keyword evidence="1" id="KW-1133">Transmembrane helix</keyword>
<feature type="transmembrane region" description="Helical" evidence="1">
    <location>
        <begin position="82"/>
        <end position="100"/>
    </location>
</feature>
<evidence type="ECO:0000313" key="2">
    <source>
        <dbReference type="EMBL" id="OLQ03791.1"/>
    </source>
</evidence>
<protein>
    <submittedName>
        <fullName evidence="2">Uncharacterized protein</fullName>
    </submittedName>
</protein>
<dbReference type="Proteomes" id="UP000186817">
    <property type="component" value="Unassembled WGS sequence"/>
</dbReference>
<name>A0A1Q9E8Q2_SYMMI</name>
<dbReference type="EMBL" id="LSRX01000227">
    <property type="protein sequence ID" value="OLQ03791.1"/>
    <property type="molecule type" value="Genomic_DNA"/>
</dbReference>
<sequence>MFLKRWSSALGEERTSYEWTLAFAIAQIPVVLCVLASTGGFTLVRKLPRWLWRCCRCFCCFRKSQEGDPKLIELQNQYRMQIGKSAASLGLLLSAAYRLYQLANGTFDDERIHRDVILLAWEIVLLSVLLLILCGMMAWRWMNAAYFLLMLTLASAVLPGMIGPANLIIAISMTWLLRCSILPLTNSVELVLVSNLICHVCMRVSTARMVEMIPGNRNAMWRARAEFYIRFVDSSLAIDTVLSLLSCLASIWCTFSETPSSDS</sequence>
<comment type="caution">
    <text evidence="2">The sequence shown here is derived from an EMBL/GenBank/DDBJ whole genome shotgun (WGS) entry which is preliminary data.</text>
</comment>
<feature type="transmembrane region" description="Helical" evidence="1">
    <location>
        <begin position="146"/>
        <end position="176"/>
    </location>
</feature>
<evidence type="ECO:0000313" key="3">
    <source>
        <dbReference type="Proteomes" id="UP000186817"/>
    </source>
</evidence>
<proteinExistence type="predicted"/>
<accession>A0A1Q9E8Q2</accession>
<evidence type="ECO:0000256" key="1">
    <source>
        <dbReference type="SAM" id="Phobius"/>
    </source>
</evidence>
<dbReference type="AlphaFoldDB" id="A0A1Q9E8Q2"/>
<organism evidence="2 3">
    <name type="scientific">Symbiodinium microadriaticum</name>
    <name type="common">Dinoflagellate</name>
    <name type="synonym">Zooxanthella microadriatica</name>
    <dbReference type="NCBI Taxonomy" id="2951"/>
    <lineage>
        <taxon>Eukaryota</taxon>
        <taxon>Sar</taxon>
        <taxon>Alveolata</taxon>
        <taxon>Dinophyceae</taxon>
        <taxon>Suessiales</taxon>
        <taxon>Symbiodiniaceae</taxon>
        <taxon>Symbiodinium</taxon>
    </lineage>
</organism>
<feature type="transmembrane region" description="Helical" evidence="1">
    <location>
        <begin position="120"/>
        <end position="139"/>
    </location>
</feature>
<reference evidence="2 3" key="1">
    <citation type="submission" date="2016-02" db="EMBL/GenBank/DDBJ databases">
        <title>Genome analysis of coral dinoflagellate symbionts highlights evolutionary adaptations to a symbiotic lifestyle.</title>
        <authorList>
            <person name="Aranda M."/>
            <person name="Li Y."/>
            <person name="Liew Y.J."/>
            <person name="Baumgarten S."/>
            <person name="Simakov O."/>
            <person name="Wilson M."/>
            <person name="Piel J."/>
            <person name="Ashoor H."/>
            <person name="Bougouffa S."/>
            <person name="Bajic V.B."/>
            <person name="Ryu T."/>
            <person name="Ravasi T."/>
            <person name="Bayer T."/>
            <person name="Micklem G."/>
            <person name="Kim H."/>
            <person name="Bhak J."/>
            <person name="Lajeunesse T.C."/>
            <person name="Voolstra C.R."/>
        </authorList>
    </citation>
    <scope>NUCLEOTIDE SEQUENCE [LARGE SCALE GENOMIC DNA]</scope>
    <source>
        <strain evidence="2 3">CCMP2467</strain>
    </source>
</reference>
<keyword evidence="1" id="KW-0472">Membrane</keyword>